<reference evidence="1" key="1">
    <citation type="submission" date="2024-09" db="EMBL/GenBank/DDBJ databases">
        <title>Black Yeasts Isolated from many extreme environments.</title>
        <authorList>
            <person name="Coleine C."/>
            <person name="Stajich J.E."/>
            <person name="Selbmann L."/>
        </authorList>
    </citation>
    <scope>NUCLEOTIDE SEQUENCE</scope>
    <source>
        <strain evidence="1">CCFEE 5737</strain>
    </source>
</reference>
<evidence type="ECO:0000313" key="2">
    <source>
        <dbReference type="Proteomes" id="UP001186974"/>
    </source>
</evidence>
<protein>
    <submittedName>
        <fullName evidence="1">Uncharacterized protein</fullName>
    </submittedName>
</protein>
<dbReference type="EMBL" id="JAWDJW010004779">
    <property type="protein sequence ID" value="KAK3071959.1"/>
    <property type="molecule type" value="Genomic_DNA"/>
</dbReference>
<proteinExistence type="predicted"/>
<gene>
    <name evidence="1" type="ORF">LTS18_014742</name>
</gene>
<name>A0ACC3DH49_9PEZI</name>
<feature type="non-terminal residue" evidence="1">
    <location>
        <position position="1"/>
    </location>
</feature>
<accession>A0ACC3DH49</accession>
<comment type="caution">
    <text evidence="1">The sequence shown here is derived from an EMBL/GenBank/DDBJ whole genome shotgun (WGS) entry which is preliminary data.</text>
</comment>
<dbReference type="Proteomes" id="UP001186974">
    <property type="component" value="Unassembled WGS sequence"/>
</dbReference>
<organism evidence="1 2">
    <name type="scientific">Coniosporium uncinatum</name>
    <dbReference type="NCBI Taxonomy" id="93489"/>
    <lineage>
        <taxon>Eukaryota</taxon>
        <taxon>Fungi</taxon>
        <taxon>Dikarya</taxon>
        <taxon>Ascomycota</taxon>
        <taxon>Pezizomycotina</taxon>
        <taxon>Dothideomycetes</taxon>
        <taxon>Dothideomycetes incertae sedis</taxon>
        <taxon>Coniosporium</taxon>
    </lineage>
</organism>
<keyword evidence="2" id="KW-1185">Reference proteome</keyword>
<evidence type="ECO:0000313" key="1">
    <source>
        <dbReference type="EMBL" id="KAK3071959.1"/>
    </source>
</evidence>
<sequence length="257" mass="28713">NIQERADNATTNPENGEAFEDALTAYRSTRRAIIHALDVVPKNSRHAQKVVRGYRKGLYYPHVDFHSGDVSQFVLDQLAARTSNGSGPEPYLSRAVLDLPSAHDHLATVSRALRVDGLLAVFNPSVTQIAECVDTVRKLKLPLMLEQVVELGHNMSSGRAWDVRTVRPRHLDRKNVAMQSKAIEKTGEVVNSDEEGDVPEGFLDSSESETPSVDELRVEKEKEWQMVCRPKVFERVVGGGFLGLWRKMRDTKSAPEV</sequence>